<dbReference type="RefSeq" id="WP_093951597.1">
    <property type="nucleotide sequence ID" value="NZ_NMUL01000039.1"/>
</dbReference>
<evidence type="ECO:0000313" key="3">
    <source>
        <dbReference type="Proteomes" id="UP000215199"/>
    </source>
</evidence>
<feature type="domain" description="Metallo-beta-lactamase" evidence="1">
    <location>
        <begin position="18"/>
        <end position="209"/>
    </location>
</feature>
<dbReference type="InterPro" id="IPR050855">
    <property type="entry name" value="NDM-1-like"/>
</dbReference>
<dbReference type="SMART" id="SM00849">
    <property type="entry name" value="Lactamase_B"/>
    <property type="match status" value="1"/>
</dbReference>
<dbReference type="PANTHER" id="PTHR42951:SF22">
    <property type="entry name" value="METALLO BETA-LACTAMASE SUPERFAMILY LIPOPROTEIN"/>
    <property type="match status" value="1"/>
</dbReference>
<keyword evidence="2" id="KW-0378">Hydrolase</keyword>
<dbReference type="Pfam" id="PF00753">
    <property type="entry name" value="Lactamase_B"/>
    <property type="match status" value="1"/>
</dbReference>
<reference evidence="3" key="1">
    <citation type="submission" date="2017-07" db="EMBL/GenBank/DDBJ databases">
        <title>Comparative genome mining reveals phylogenetic distribution patterns of secondary metabolites in Amycolatopsis.</title>
        <authorList>
            <person name="Adamek M."/>
            <person name="Alanjary M."/>
            <person name="Sales-Ortells H."/>
            <person name="Goodfellow M."/>
            <person name="Bull A.T."/>
            <person name="Kalinowski J."/>
            <person name="Ziemert N."/>
        </authorList>
    </citation>
    <scope>NUCLEOTIDE SEQUENCE [LARGE SCALE GENOMIC DNA]</scope>
    <source>
        <strain evidence="3">H5</strain>
    </source>
</reference>
<name>A0A229SUR0_9PSEU</name>
<dbReference type="PANTHER" id="PTHR42951">
    <property type="entry name" value="METALLO-BETA-LACTAMASE DOMAIN-CONTAINING"/>
    <property type="match status" value="1"/>
</dbReference>
<dbReference type="GO" id="GO:0016787">
    <property type="term" value="F:hydrolase activity"/>
    <property type="evidence" value="ECO:0007669"/>
    <property type="project" value="UniProtKB-KW"/>
</dbReference>
<protein>
    <submittedName>
        <fullName evidence="2">MBL fold metallo-hydrolase</fullName>
    </submittedName>
</protein>
<organism evidence="2 3">
    <name type="scientific">Amycolatopsis vastitatis</name>
    <dbReference type="NCBI Taxonomy" id="1905142"/>
    <lineage>
        <taxon>Bacteria</taxon>
        <taxon>Bacillati</taxon>
        <taxon>Actinomycetota</taxon>
        <taxon>Actinomycetes</taxon>
        <taxon>Pseudonocardiales</taxon>
        <taxon>Pseudonocardiaceae</taxon>
        <taxon>Amycolatopsis</taxon>
    </lineage>
</organism>
<dbReference type="Gene3D" id="3.60.15.10">
    <property type="entry name" value="Ribonuclease Z/Hydroxyacylglutathione hydrolase-like"/>
    <property type="match status" value="1"/>
</dbReference>
<keyword evidence="3" id="KW-1185">Reference proteome</keyword>
<gene>
    <name evidence="2" type="ORF">CF165_33545</name>
</gene>
<dbReference type="SUPFAM" id="SSF56281">
    <property type="entry name" value="Metallo-hydrolase/oxidoreductase"/>
    <property type="match status" value="1"/>
</dbReference>
<evidence type="ECO:0000313" key="2">
    <source>
        <dbReference type="EMBL" id="OXM62708.1"/>
    </source>
</evidence>
<dbReference type="Proteomes" id="UP000215199">
    <property type="component" value="Unassembled WGS sequence"/>
</dbReference>
<dbReference type="InterPro" id="IPR036866">
    <property type="entry name" value="RibonucZ/Hydroxyglut_hydro"/>
</dbReference>
<accession>A0A229SUR0</accession>
<dbReference type="AlphaFoldDB" id="A0A229SUR0"/>
<sequence>MLTQVAEGVLVHTSEFCQSNAVVVQGRDGLLLVDPGVLGDEMACLANDAGELGPIVAGFSTHPHWDHLLWHAGFGTAPRYGTARCAATVRERLPDAQAKARVARMMPPDIVERVPLDLLGLVTALPAEAVRIPWDGPEVRIVEHQAHAPGHAALLIEERGVLLAGDMLSDVLIPMPDVNAAADPIEDYLAALRLLEDVAADVDVVVPGHGSVGGAGQVRARIDLDRAYVHALRDGGGSADPRIGPAATFGKDWLPAVHERQLQGLVARSNATPG</sequence>
<evidence type="ECO:0000259" key="1">
    <source>
        <dbReference type="SMART" id="SM00849"/>
    </source>
</evidence>
<proteinExistence type="predicted"/>
<comment type="caution">
    <text evidence="2">The sequence shown here is derived from an EMBL/GenBank/DDBJ whole genome shotgun (WGS) entry which is preliminary data.</text>
</comment>
<dbReference type="EMBL" id="NMUL01000039">
    <property type="protein sequence ID" value="OXM62708.1"/>
    <property type="molecule type" value="Genomic_DNA"/>
</dbReference>
<dbReference type="OrthoDB" id="3813329at2"/>
<dbReference type="InterPro" id="IPR001279">
    <property type="entry name" value="Metallo-B-lactamas"/>
</dbReference>